<protein>
    <submittedName>
        <fullName evidence="1">Uncharacterized protein</fullName>
    </submittedName>
</protein>
<evidence type="ECO:0000313" key="1">
    <source>
        <dbReference type="EMBL" id="KAK1145694.1"/>
    </source>
</evidence>
<proteinExistence type="predicted"/>
<organism evidence="1 2">
    <name type="scientific">Aspergillus melleus</name>
    <dbReference type="NCBI Taxonomy" id="138277"/>
    <lineage>
        <taxon>Eukaryota</taxon>
        <taxon>Fungi</taxon>
        <taxon>Dikarya</taxon>
        <taxon>Ascomycota</taxon>
        <taxon>Pezizomycotina</taxon>
        <taxon>Eurotiomycetes</taxon>
        <taxon>Eurotiomycetidae</taxon>
        <taxon>Eurotiales</taxon>
        <taxon>Aspergillaceae</taxon>
        <taxon>Aspergillus</taxon>
        <taxon>Aspergillus subgen. Circumdati</taxon>
    </lineage>
</organism>
<name>A0ACC3B5Y6_9EURO</name>
<keyword evidence="2" id="KW-1185">Reference proteome</keyword>
<gene>
    <name evidence="1" type="ORF">N8T08_003930</name>
</gene>
<accession>A0ACC3B5Y6</accession>
<sequence length="276" mass="32057">MEWYEKLDETSPSNMLPWEDTGNVDDFLKGPSAPAKLPRRRSMDSYGKFSEASASTTSPSWTPNTEASDYIKKLEPAIQDHAFLPSGTSEQAINTKLSYSYYRSSPTIFFPSSPTLDPAFDPALYHPAARQQFANINHLQQQQQGYGAHRRQNHRNEWPHDNVSRTNSRLETLSYPTLYEEQTRIPKPVPDIRRIPINESPYWFPYQSLDLQTQQDPQDTVPMGMTYEEEIQQLKMRIRELENELVQEREIKDELLIALQRNQGSRQWPPVRPGAW</sequence>
<dbReference type="Proteomes" id="UP001177260">
    <property type="component" value="Unassembled WGS sequence"/>
</dbReference>
<reference evidence="1 2" key="1">
    <citation type="journal article" date="2023" name="ACS Omega">
        <title>Identification of the Neoaspergillic Acid Biosynthesis Gene Cluster by Establishing an In Vitro CRISPR-Ribonucleoprotein Genetic System in Aspergillus melleus.</title>
        <authorList>
            <person name="Yuan B."/>
            <person name="Grau M.F."/>
            <person name="Murata R.M."/>
            <person name="Torok T."/>
            <person name="Venkateswaran K."/>
            <person name="Stajich J.E."/>
            <person name="Wang C.C.C."/>
        </authorList>
    </citation>
    <scope>NUCLEOTIDE SEQUENCE [LARGE SCALE GENOMIC DNA]</scope>
    <source>
        <strain evidence="1 2">IMV 1140</strain>
    </source>
</reference>
<comment type="caution">
    <text evidence="1">The sequence shown here is derived from an EMBL/GenBank/DDBJ whole genome shotgun (WGS) entry which is preliminary data.</text>
</comment>
<dbReference type="EMBL" id="JAOPJF010000022">
    <property type="protein sequence ID" value="KAK1145694.1"/>
    <property type="molecule type" value="Genomic_DNA"/>
</dbReference>
<evidence type="ECO:0000313" key="2">
    <source>
        <dbReference type="Proteomes" id="UP001177260"/>
    </source>
</evidence>